<dbReference type="Gene3D" id="2.60.40.3780">
    <property type="match status" value="1"/>
</dbReference>
<keyword evidence="3" id="KW-0808">Transferase</keyword>
<dbReference type="GO" id="GO:0008360">
    <property type="term" value="P:regulation of cell shape"/>
    <property type="evidence" value="ECO:0007669"/>
    <property type="project" value="UniProtKB-UniRule"/>
</dbReference>
<keyword evidence="5 13" id="KW-0133">Cell shape</keyword>
<keyword evidence="17" id="KW-1185">Reference proteome</keyword>
<evidence type="ECO:0000256" key="7">
    <source>
        <dbReference type="ARBA" id="ARBA00023136"/>
    </source>
</evidence>
<dbReference type="AlphaFoldDB" id="A0A1T3P294"/>
<comment type="pathway">
    <text evidence="12">Glycan biosynthesis.</text>
</comment>
<reference evidence="16 17" key="1">
    <citation type="submission" date="2017-03" db="EMBL/GenBank/DDBJ databases">
        <title>Draft genome sequence of Streptomyces scabrisporus NF3, endophyte isolated from Amphipterygium adstringens.</title>
        <authorList>
            <person name="Vazquez M."/>
            <person name="Ceapa C.D."/>
            <person name="Rodriguez Luna D."/>
            <person name="Sanchez Esquivel S."/>
        </authorList>
    </citation>
    <scope>NUCLEOTIDE SEQUENCE [LARGE SCALE GENOMIC DNA]</scope>
    <source>
        <strain evidence="16 17">NF3</strain>
    </source>
</reference>
<proteinExistence type="predicted"/>
<feature type="chain" id="PRO_5039421599" description="L,D-TPase catalytic domain-containing protein" evidence="14">
    <location>
        <begin position="27"/>
        <end position="408"/>
    </location>
</feature>
<comment type="caution">
    <text evidence="16">The sequence shown here is derived from an EMBL/GenBank/DDBJ whole genome shotgun (WGS) entry which is preliminary data.</text>
</comment>
<keyword evidence="11 13" id="KW-0961">Cell wall biogenesis/degradation</keyword>
<evidence type="ECO:0000259" key="15">
    <source>
        <dbReference type="PROSITE" id="PS52029"/>
    </source>
</evidence>
<dbReference type="GO" id="GO:0071555">
    <property type="term" value="P:cell wall organization"/>
    <property type="evidence" value="ECO:0007669"/>
    <property type="project" value="UniProtKB-UniRule"/>
</dbReference>
<evidence type="ECO:0000256" key="9">
    <source>
        <dbReference type="ARBA" id="ARBA00023288"/>
    </source>
</evidence>
<evidence type="ECO:0000256" key="14">
    <source>
        <dbReference type="SAM" id="SignalP"/>
    </source>
</evidence>
<evidence type="ECO:0000256" key="10">
    <source>
        <dbReference type="ARBA" id="ARBA00023315"/>
    </source>
</evidence>
<evidence type="ECO:0000256" key="2">
    <source>
        <dbReference type="ARBA" id="ARBA00022475"/>
    </source>
</evidence>
<evidence type="ECO:0000256" key="12">
    <source>
        <dbReference type="ARBA" id="ARBA00060592"/>
    </source>
</evidence>
<dbReference type="InterPro" id="IPR041280">
    <property type="entry name" value="Big_10"/>
</dbReference>
<sequence>MMRNGAVRPRWLCAALVSALPLVFVAGCGTWDKHRDADNPRPDGSVARVAVDVRPDRPAQPGRPIVVSVRDGRLYAVNLVGPDGRAVPGGNAPGDATWSNSEPLGYATRYTLTASAVDAFGHTTTRTEDFTTIARDAELTVDTVAPDADSTVGVGMPITVTFHRPVTDPAQRAEVERHLEVSTSEPVEGAWGWVDDETVRYRPRAYWPVGTKVAVLTSLLGVDFGHGVYGGPGGRVGFAVGDSVIATVDSGAHTMTVRRNGTDLRTVPVTTGKPGFTTRSGTKVVLGKAPHVLMDGTTVGISADSGDGYRLDVEWATRVTWSGEFVHAAPWSVDSQGSANVSHGCVGMSTDNAKWFYDQVKLGDVVTVVNTGDPKAMEPIGNGYGEWNLAWPDWLARSVAGAGTTRPL</sequence>
<gene>
    <name evidence="16" type="ORF">B4N89_21900</name>
</gene>
<keyword evidence="6 13" id="KW-0573">Peptidoglycan synthesis</keyword>
<dbReference type="InterPro" id="IPR050979">
    <property type="entry name" value="LD-transpeptidase"/>
</dbReference>
<keyword evidence="10" id="KW-0012">Acyltransferase</keyword>
<dbReference type="STRING" id="159449.B4N89_21900"/>
<dbReference type="GO" id="GO:0071972">
    <property type="term" value="F:peptidoglycan L,D-transpeptidase activity"/>
    <property type="evidence" value="ECO:0007669"/>
    <property type="project" value="TreeGrafter"/>
</dbReference>
<evidence type="ECO:0000256" key="13">
    <source>
        <dbReference type="PROSITE-ProRule" id="PRU01373"/>
    </source>
</evidence>
<dbReference type="SUPFAM" id="SSF141523">
    <property type="entry name" value="L,D-transpeptidase catalytic domain-like"/>
    <property type="match status" value="1"/>
</dbReference>
<keyword evidence="8" id="KW-0564">Palmitate</keyword>
<keyword evidence="9" id="KW-0449">Lipoprotein</keyword>
<dbReference type="PANTHER" id="PTHR30582:SF2">
    <property type="entry name" value="L,D-TRANSPEPTIDASE YCIB-RELATED"/>
    <property type="match status" value="1"/>
</dbReference>
<dbReference type="PROSITE" id="PS51257">
    <property type="entry name" value="PROKAR_LIPOPROTEIN"/>
    <property type="match status" value="1"/>
</dbReference>
<keyword evidence="4 14" id="KW-0732">Signal</keyword>
<dbReference type="InterPro" id="IPR005490">
    <property type="entry name" value="LD_TPept_cat_dom"/>
</dbReference>
<organism evidence="16 17">
    <name type="scientific">Embleya scabrispora</name>
    <dbReference type="NCBI Taxonomy" id="159449"/>
    <lineage>
        <taxon>Bacteria</taxon>
        <taxon>Bacillati</taxon>
        <taxon>Actinomycetota</taxon>
        <taxon>Actinomycetes</taxon>
        <taxon>Kitasatosporales</taxon>
        <taxon>Streptomycetaceae</taxon>
        <taxon>Embleya</taxon>
    </lineage>
</organism>
<dbReference type="InterPro" id="IPR038063">
    <property type="entry name" value="Transpep_catalytic_dom"/>
</dbReference>
<evidence type="ECO:0000313" key="16">
    <source>
        <dbReference type="EMBL" id="OPC83239.1"/>
    </source>
</evidence>
<comment type="pathway">
    <text evidence="1 13">Cell wall biogenesis; peptidoglycan biosynthesis.</text>
</comment>
<dbReference type="UniPathway" id="UPA00219"/>
<dbReference type="Gene3D" id="2.40.440.10">
    <property type="entry name" value="L,D-transpeptidase catalytic domain-like"/>
    <property type="match status" value="1"/>
</dbReference>
<dbReference type="FunFam" id="2.40.440.10:FF:000005">
    <property type="entry name" value="L,D-transpeptidase 2"/>
    <property type="match status" value="1"/>
</dbReference>
<evidence type="ECO:0000256" key="6">
    <source>
        <dbReference type="ARBA" id="ARBA00022984"/>
    </source>
</evidence>
<dbReference type="PANTHER" id="PTHR30582">
    <property type="entry name" value="L,D-TRANSPEPTIDASE"/>
    <property type="match status" value="1"/>
</dbReference>
<evidence type="ECO:0000256" key="5">
    <source>
        <dbReference type="ARBA" id="ARBA00022960"/>
    </source>
</evidence>
<dbReference type="GO" id="GO:0018104">
    <property type="term" value="P:peptidoglycan-protein cross-linking"/>
    <property type="evidence" value="ECO:0007669"/>
    <property type="project" value="TreeGrafter"/>
</dbReference>
<dbReference type="PROSITE" id="PS52029">
    <property type="entry name" value="LD_TPASE"/>
    <property type="match status" value="1"/>
</dbReference>
<dbReference type="EMBL" id="MWQN01000001">
    <property type="protein sequence ID" value="OPC83239.1"/>
    <property type="molecule type" value="Genomic_DNA"/>
</dbReference>
<name>A0A1T3P294_9ACTN</name>
<keyword evidence="2" id="KW-1003">Cell membrane</keyword>
<evidence type="ECO:0000256" key="8">
    <source>
        <dbReference type="ARBA" id="ARBA00023139"/>
    </source>
</evidence>
<dbReference type="Gene3D" id="2.60.40.3710">
    <property type="match status" value="1"/>
</dbReference>
<protein>
    <recommendedName>
        <fullName evidence="15">L,D-TPase catalytic domain-containing protein</fullName>
    </recommendedName>
</protein>
<accession>A0A1T3P294</accession>
<dbReference type="Pfam" id="PF03734">
    <property type="entry name" value="YkuD"/>
    <property type="match status" value="1"/>
</dbReference>
<dbReference type="CDD" id="cd16913">
    <property type="entry name" value="YkuD_like"/>
    <property type="match status" value="1"/>
</dbReference>
<feature type="signal peptide" evidence="14">
    <location>
        <begin position="1"/>
        <end position="26"/>
    </location>
</feature>
<evidence type="ECO:0000256" key="11">
    <source>
        <dbReference type="ARBA" id="ARBA00023316"/>
    </source>
</evidence>
<dbReference type="GO" id="GO:0005576">
    <property type="term" value="C:extracellular region"/>
    <property type="evidence" value="ECO:0007669"/>
    <property type="project" value="TreeGrafter"/>
</dbReference>
<feature type="domain" description="L,D-TPase catalytic" evidence="15">
    <location>
        <begin position="244"/>
        <end position="369"/>
    </location>
</feature>
<dbReference type="Pfam" id="PF17964">
    <property type="entry name" value="Big_10"/>
    <property type="match status" value="1"/>
</dbReference>
<dbReference type="OrthoDB" id="5242354at2"/>
<evidence type="ECO:0000256" key="3">
    <source>
        <dbReference type="ARBA" id="ARBA00022679"/>
    </source>
</evidence>
<feature type="active site" description="Proton donor/acceptor" evidence="13">
    <location>
        <position position="327"/>
    </location>
</feature>
<evidence type="ECO:0000256" key="1">
    <source>
        <dbReference type="ARBA" id="ARBA00004752"/>
    </source>
</evidence>
<evidence type="ECO:0000256" key="4">
    <source>
        <dbReference type="ARBA" id="ARBA00022729"/>
    </source>
</evidence>
<keyword evidence="7" id="KW-0472">Membrane</keyword>
<dbReference type="GO" id="GO:0016746">
    <property type="term" value="F:acyltransferase activity"/>
    <property type="evidence" value="ECO:0007669"/>
    <property type="project" value="UniProtKB-KW"/>
</dbReference>
<dbReference type="RefSeq" id="WP_078977533.1">
    <property type="nucleotide sequence ID" value="NZ_MWQN01000001.1"/>
</dbReference>
<feature type="active site" description="Nucleophile" evidence="13">
    <location>
        <position position="345"/>
    </location>
</feature>
<evidence type="ECO:0000313" key="17">
    <source>
        <dbReference type="Proteomes" id="UP000190037"/>
    </source>
</evidence>
<dbReference type="Proteomes" id="UP000190037">
    <property type="component" value="Unassembled WGS sequence"/>
</dbReference>